<accession>A0A448WCV5</accession>
<dbReference type="AlphaFoldDB" id="A0A448WCV5"/>
<dbReference type="EMBL" id="CAAALY010004568">
    <property type="protein sequence ID" value="VEL08712.1"/>
    <property type="molecule type" value="Genomic_DNA"/>
</dbReference>
<dbReference type="Proteomes" id="UP000784294">
    <property type="component" value="Unassembled WGS sequence"/>
</dbReference>
<gene>
    <name evidence="2" type="ORF">PXEA_LOCUS2152</name>
</gene>
<sequence>MDEHLRGHRDGGMMQRNGGWMDGRRGKWPQPDGRDAGDGRQEGLHRLAEPQQEPATEPQSASDSNEASDDSRHRLRLGAESKMADEEGGACTFAHPISVCLCGQK</sequence>
<proteinExistence type="predicted"/>
<comment type="caution">
    <text evidence="2">The sequence shown here is derived from an EMBL/GenBank/DDBJ whole genome shotgun (WGS) entry which is preliminary data.</text>
</comment>
<evidence type="ECO:0000256" key="1">
    <source>
        <dbReference type="SAM" id="MobiDB-lite"/>
    </source>
</evidence>
<feature type="compositionally biased region" description="Basic and acidic residues" evidence="1">
    <location>
        <begin position="69"/>
        <end position="85"/>
    </location>
</feature>
<feature type="compositionally biased region" description="Basic and acidic residues" evidence="1">
    <location>
        <begin position="32"/>
        <end position="48"/>
    </location>
</feature>
<reference evidence="2" key="1">
    <citation type="submission" date="2018-11" db="EMBL/GenBank/DDBJ databases">
        <authorList>
            <consortium name="Pathogen Informatics"/>
        </authorList>
    </citation>
    <scope>NUCLEOTIDE SEQUENCE</scope>
</reference>
<feature type="compositionally biased region" description="Basic and acidic residues" evidence="1">
    <location>
        <begin position="1"/>
        <end position="11"/>
    </location>
</feature>
<organism evidence="2 3">
    <name type="scientific">Protopolystoma xenopodis</name>
    <dbReference type="NCBI Taxonomy" id="117903"/>
    <lineage>
        <taxon>Eukaryota</taxon>
        <taxon>Metazoa</taxon>
        <taxon>Spiralia</taxon>
        <taxon>Lophotrochozoa</taxon>
        <taxon>Platyhelminthes</taxon>
        <taxon>Monogenea</taxon>
        <taxon>Polyopisthocotylea</taxon>
        <taxon>Polystomatidea</taxon>
        <taxon>Polystomatidae</taxon>
        <taxon>Protopolystoma</taxon>
    </lineage>
</organism>
<evidence type="ECO:0000313" key="2">
    <source>
        <dbReference type="EMBL" id="VEL08712.1"/>
    </source>
</evidence>
<evidence type="ECO:0000313" key="3">
    <source>
        <dbReference type="Proteomes" id="UP000784294"/>
    </source>
</evidence>
<protein>
    <submittedName>
        <fullName evidence="2">Uncharacterized protein</fullName>
    </submittedName>
</protein>
<name>A0A448WCV5_9PLAT</name>
<feature type="region of interest" description="Disordered" evidence="1">
    <location>
        <begin position="1"/>
        <end position="90"/>
    </location>
</feature>
<keyword evidence="3" id="KW-1185">Reference proteome</keyword>